<feature type="region of interest" description="Disordered" evidence="1">
    <location>
        <begin position="139"/>
        <end position="264"/>
    </location>
</feature>
<feature type="compositionally biased region" description="Basic residues" evidence="1">
    <location>
        <begin position="181"/>
        <end position="196"/>
    </location>
</feature>
<comment type="caution">
    <text evidence="2">The sequence shown here is derived from an EMBL/GenBank/DDBJ whole genome shotgun (WGS) entry which is preliminary data.</text>
</comment>
<evidence type="ECO:0000313" key="2">
    <source>
        <dbReference type="EMBL" id="GJT17939.1"/>
    </source>
</evidence>
<feature type="compositionally biased region" description="Acidic residues" evidence="1">
    <location>
        <begin position="220"/>
        <end position="235"/>
    </location>
</feature>
<sequence>MAIMWFDSPRPSDHSFCIFNTAGLKWVPTGKTLTSSITKVDCELPNGLNDYITNPYKCDQTLNVSAGTLNLSAGGRSRCILDSVLGLLLRWPLSQTHGNSIADQNALDDASSGLLKRLRWNVLQRQKDVRRKLLQRYYTKEEASSVQRSERKEQSGHGEKQKANNKEWWHTPPNTPTNHPPQHKHPHTIPTKKKNHVTPGVSRLMIMDSEDDISWKSSDDNQDDEKAQDDEDEDKNDVNENTHDDQDDDVHDDDENAQDDDDEE</sequence>
<dbReference type="EMBL" id="BQNB010013599">
    <property type="protein sequence ID" value="GJT17939.1"/>
    <property type="molecule type" value="Genomic_DNA"/>
</dbReference>
<dbReference type="Proteomes" id="UP001151760">
    <property type="component" value="Unassembled WGS sequence"/>
</dbReference>
<proteinExistence type="predicted"/>
<evidence type="ECO:0000313" key="3">
    <source>
        <dbReference type="Proteomes" id="UP001151760"/>
    </source>
</evidence>
<organism evidence="2 3">
    <name type="scientific">Tanacetum coccineum</name>
    <dbReference type="NCBI Taxonomy" id="301880"/>
    <lineage>
        <taxon>Eukaryota</taxon>
        <taxon>Viridiplantae</taxon>
        <taxon>Streptophyta</taxon>
        <taxon>Embryophyta</taxon>
        <taxon>Tracheophyta</taxon>
        <taxon>Spermatophyta</taxon>
        <taxon>Magnoliopsida</taxon>
        <taxon>eudicotyledons</taxon>
        <taxon>Gunneridae</taxon>
        <taxon>Pentapetalae</taxon>
        <taxon>asterids</taxon>
        <taxon>campanulids</taxon>
        <taxon>Asterales</taxon>
        <taxon>Asteraceae</taxon>
        <taxon>Asteroideae</taxon>
        <taxon>Anthemideae</taxon>
        <taxon>Anthemidinae</taxon>
        <taxon>Tanacetum</taxon>
    </lineage>
</organism>
<feature type="compositionally biased region" description="Basic and acidic residues" evidence="1">
    <location>
        <begin position="139"/>
        <end position="169"/>
    </location>
</feature>
<feature type="compositionally biased region" description="Acidic residues" evidence="1">
    <location>
        <begin position="245"/>
        <end position="264"/>
    </location>
</feature>
<accession>A0ABQ5BY40</accession>
<reference evidence="2" key="1">
    <citation type="journal article" date="2022" name="Int. J. Mol. Sci.">
        <title>Draft Genome of Tanacetum Coccineum: Genomic Comparison of Closely Related Tanacetum-Family Plants.</title>
        <authorList>
            <person name="Yamashiro T."/>
            <person name="Shiraishi A."/>
            <person name="Nakayama K."/>
            <person name="Satake H."/>
        </authorList>
    </citation>
    <scope>NUCLEOTIDE SEQUENCE</scope>
</reference>
<gene>
    <name evidence="2" type="ORF">Tco_0876645</name>
</gene>
<evidence type="ECO:0000256" key="1">
    <source>
        <dbReference type="SAM" id="MobiDB-lite"/>
    </source>
</evidence>
<keyword evidence="3" id="KW-1185">Reference proteome</keyword>
<reference evidence="2" key="2">
    <citation type="submission" date="2022-01" db="EMBL/GenBank/DDBJ databases">
        <authorList>
            <person name="Yamashiro T."/>
            <person name="Shiraishi A."/>
            <person name="Satake H."/>
            <person name="Nakayama K."/>
        </authorList>
    </citation>
    <scope>NUCLEOTIDE SEQUENCE</scope>
</reference>
<name>A0ABQ5BY40_9ASTR</name>
<protein>
    <submittedName>
        <fullName evidence="2">Uncharacterized protein</fullName>
    </submittedName>
</protein>